<dbReference type="PANTHER" id="PTHR21015">
    <property type="entry name" value="UDP-N-ACETYLGLUCOSAMINE--N-ACETYLMURAMYL-(PENTAPEPTIDE) PYROPHOSPHORYL-UNDECAPRENOL N-ACETYLGLUCOSAMINE TRANSFERASE 1"/>
    <property type="match status" value="1"/>
</dbReference>
<dbReference type="PANTHER" id="PTHR21015:SF22">
    <property type="entry name" value="GLYCOSYLTRANSFERASE"/>
    <property type="match status" value="1"/>
</dbReference>
<dbReference type="eggNOG" id="COG0707">
    <property type="taxonomic scope" value="Bacteria"/>
</dbReference>
<dbReference type="InterPro" id="IPR010610">
    <property type="entry name" value="EryCIII-like_C"/>
</dbReference>
<dbReference type="GO" id="GO:0008194">
    <property type="term" value="F:UDP-glycosyltransferase activity"/>
    <property type="evidence" value="ECO:0007669"/>
    <property type="project" value="InterPro"/>
</dbReference>
<keyword evidence="3" id="KW-1185">Reference proteome</keyword>
<dbReference type="CDD" id="cd03784">
    <property type="entry name" value="GT1_Gtf-like"/>
    <property type="match status" value="1"/>
</dbReference>
<dbReference type="Proteomes" id="UP000007073">
    <property type="component" value="Chromosome"/>
</dbReference>
<dbReference type="STRING" id="269799.Gmet_2041"/>
<reference evidence="2 3" key="2">
    <citation type="journal article" date="2009" name="BMC Microbiol.">
        <title>The genome sequence of Geobacter metallireducens: features of metabolism, physiology and regulation common and dissimilar to Geobacter sulfurreducens.</title>
        <authorList>
            <person name="Aklujkar M."/>
            <person name="Krushkal J."/>
            <person name="DiBartolo G."/>
            <person name="Lapidus A."/>
            <person name="Land M.L."/>
            <person name="Lovley D.R."/>
        </authorList>
    </citation>
    <scope>NUCLEOTIDE SEQUENCE [LARGE SCALE GENOMIC DNA]</scope>
    <source>
        <strain evidence="3">ATCC 53774 / DSM 7210 / GS-15</strain>
    </source>
</reference>
<evidence type="ECO:0000259" key="1">
    <source>
        <dbReference type="Pfam" id="PF06722"/>
    </source>
</evidence>
<dbReference type="Gene3D" id="3.40.50.2000">
    <property type="entry name" value="Glycogen Phosphorylase B"/>
    <property type="match status" value="2"/>
</dbReference>
<dbReference type="KEGG" id="gme:Gmet_2041"/>
<dbReference type="HOGENOM" id="CLU_692271_0_0_7"/>
<proteinExistence type="predicted"/>
<dbReference type="EMBL" id="CP000148">
    <property type="protein sequence ID" value="ABB32270.1"/>
    <property type="molecule type" value="Genomic_DNA"/>
</dbReference>
<dbReference type="AlphaFoldDB" id="Q39U04"/>
<name>Q39U04_GEOMG</name>
<organism evidence="2 3">
    <name type="scientific">Geobacter metallireducens (strain ATCC 53774 / DSM 7210 / GS-15)</name>
    <dbReference type="NCBI Taxonomy" id="269799"/>
    <lineage>
        <taxon>Bacteria</taxon>
        <taxon>Pseudomonadati</taxon>
        <taxon>Thermodesulfobacteriota</taxon>
        <taxon>Desulfuromonadia</taxon>
        <taxon>Geobacterales</taxon>
        <taxon>Geobacteraceae</taxon>
        <taxon>Geobacter</taxon>
    </lineage>
</organism>
<gene>
    <name evidence="2" type="ordered locus">Gmet_2041</name>
</gene>
<dbReference type="Pfam" id="PF06722">
    <property type="entry name" value="EryCIII-like_C"/>
    <property type="match status" value="1"/>
</dbReference>
<sequence length="406" mass="45210">MRILAFPYTHTLSHLSRVLAVALELRRMGHEVVFAGESAKVSFVSQQGFDVVPIHEPDPEMLFGNIRSGKLRFVEDAELLQMLTADIEVIRSLKPDLVLSDGRFSAPLSTHLTNVRHAAIVNASSTEYRALPYVPFFDWMPPWLISRDAMIWKALVRLNLFLEMKLFDNVMKVFKRLSRELNTNRTVTATNCLTGKDITLLADIPEYFPSRNLPASYHYVGPLTWKSVLAPPAWWPLDIPSSPLVYVTMGTTGVSEFFSKLGPSLSTSFFSSIVTTGGQSSELKPMPGKVYVESYLDGDLVMERSDVVICHGGNGTIYQALSHGKPVIGIPTIPDQKFNMRRVEAMGFGKSLDLKQFLEKPSLLADTVKQVLSDHSFRNSAQKIQAVLKSYNAATTSAKILIDSIL</sequence>
<evidence type="ECO:0000313" key="2">
    <source>
        <dbReference type="EMBL" id="ABB32270.1"/>
    </source>
</evidence>
<dbReference type="eggNOG" id="COG1819">
    <property type="taxonomic scope" value="Bacteria"/>
</dbReference>
<evidence type="ECO:0000313" key="3">
    <source>
        <dbReference type="Proteomes" id="UP000007073"/>
    </source>
</evidence>
<dbReference type="SUPFAM" id="SSF53756">
    <property type="entry name" value="UDP-Glycosyltransferase/glycogen phosphorylase"/>
    <property type="match status" value="1"/>
</dbReference>
<keyword evidence="2" id="KW-0808">Transferase</keyword>
<reference evidence="2 3" key="1">
    <citation type="submission" date="2005-10" db="EMBL/GenBank/DDBJ databases">
        <title>Complete sequence of Geobacter metallireducens GS-15.</title>
        <authorList>
            <consortium name="US DOE Joint Genome Institute"/>
            <person name="Copeland A."/>
            <person name="Lucas S."/>
            <person name="Lapidus A."/>
            <person name="Barry K."/>
            <person name="Detter J.C."/>
            <person name="Glavina T."/>
            <person name="Hammon N."/>
            <person name="Israni S."/>
            <person name="Pitluck S."/>
            <person name="Di Bartolo G."/>
            <person name="Chain P."/>
            <person name="Schmutz J."/>
            <person name="Larimer F."/>
            <person name="Land M."/>
            <person name="Kyrpides N."/>
            <person name="Ivanova N."/>
            <person name="Richardson P."/>
        </authorList>
    </citation>
    <scope>NUCLEOTIDE SEQUENCE [LARGE SCALE GENOMIC DNA]</scope>
    <source>
        <strain evidence="3">ATCC 53774 / DSM 7210 / GS-15</strain>
    </source>
</reference>
<feature type="domain" description="Erythromycin biosynthesis protein CIII-like C-terminal" evidence="1">
    <location>
        <begin position="277"/>
        <end position="390"/>
    </location>
</feature>
<accession>Q39U04</accession>
<dbReference type="DNASU" id="3739821"/>
<dbReference type="RefSeq" id="WP_004512910.1">
    <property type="nucleotide sequence ID" value="NC_007517.1"/>
</dbReference>
<dbReference type="InterPro" id="IPR002213">
    <property type="entry name" value="UDP_glucos_trans"/>
</dbReference>
<dbReference type="GO" id="GO:0016758">
    <property type="term" value="F:hexosyltransferase activity"/>
    <property type="evidence" value="ECO:0007669"/>
    <property type="project" value="UniProtKB-ARBA"/>
</dbReference>
<dbReference type="CAZy" id="GT1">
    <property type="family name" value="Glycosyltransferase Family 1"/>
</dbReference>
<protein>
    <submittedName>
        <fullName evidence="2">Glycosyltransferase</fullName>
    </submittedName>
</protein>